<name>A0A5R9PC24_9GAMM</name>
<dbReference type="EMBL" id="SROY01000005">
    <property type="protein sequence ID" value="TLX21091.1"/>
    <property type="molecule type" value="Genomic_DNA"/>
</dbReference>
<dbReference type="CDD" id="cd04186">
    <property type="entry name" value="GT_2_like_c"/>
    <property type="match status" value="1"/>
</dbReference>
<evidence type="ECO:0000313" key="3">
    <source>
        <dbReference type="Proteomes" id="UP000308508"/>
    </source>
</evidence>
<evidence type="ECO:0000259" key="1">
    <source>
        <dbReference type="Pfam" id="PF00535"/>
    </source>
</evidence>
<dbReference type="GO" id="GO:0016740">
    <property type="term" value="F:transferase activity"/>
    <property type="evidence" value="ECO:0007669"/>
    <property type="project" value="UniProtKB-KW"/>
</dbReference>
<dbReference type="Proteomes" id="UP000308508">
    <property type="component" value="Unassembled WGS sequence"/>
</dbReference>
<dbReference type="Gene3D" id="3.40.50.2000">
    <property type="entry name" value="Glycogen Phosphorylase B"/>
    <property type="match status" value="1"/>
</dbReference>
<keyword evidence="2" id="KW-0808">Transferase</keyword>
<dbReference type="InterPro" id="IPR001173">
    <property type="entry name" value="Glyco_trans_2-like"/>
</dbReference>
<dbReference type="Pfam" id="PF00535">
    <property type="entry name" value="Glycos_transf_2"/>
    <property type="match status" value="1"/>
</dbReference>
<dbReference type="CDD" id="cd03801">
    <property type="entry name" value="GT4_PimA-like"/>
    <property type="match status" value="1"/>
</dbReference>
<dbReference type="RefSeq" id="WP_138349318.1">
    <property type="nucleotide sequence ID" value="NZ_SROY01000005.1"/>
</dbReference>
<dbReference type="SUPFAM" id="SSF53756">
    <property type="entry name" value="UDP-Glycosyltransferase/glycogen phosphorylase"/>
    <property type="match status" value="1"/>
</dbReference>
<dbReference type="SUPFAM" id="SSF53448">
    <property type="entry name" value="Nucleotide-diphospho-sugar transferases"/>
    <property type="match status" value="1"/>
</dbReference>
<evidence type="ECO:0000313" key="2">
    <source>
        <dbReference type="EMBL" id="TLX21091.1"/>
    </source>
</evidence>
<dbReference type="Pfam" id="PF13692">
    <property type="entry name" value="Glyco_trans_1_4"/>
    <property type="match status" value="1"/>
</dbReference>
<comment type="caution">
    <text evidence="2">The sequence shown here is derived from an EMBL/GenBank/DDBJ whole genome shotgun (WGS) entry which is preliminary data.</text>
</comment>
<proteinExistence type="predicted"/>
<organism evidence="2 3">
    <name type="scientific">Thermomonas fusca</name>
    <dbReference type="NCBI Taxonomy" id="215690"/>
    <lineage>
        <taxon>Bacteria</taxon>
        <taxon>Pseudomonadati</taxon>
        <taxon>Pseudomonadota</taxon>
        <taxon>Gammaproteobacteria</taxon>
        <taxon>Lysobacterales</taxon>
        <taxon>Lysobacteraceae</taxon>
        <taxon>Thermomonas</taxon>
    </lineage>
</organism>
<accession>A0A5R9PC24</accession>
<feature type="domain" description="Glycosyltransferase 2-like" evidence="1">
    <location>
        <begin position="73"/>
        <end position="193"/>
    </location>
</feature>
<gene>
    <name evidence="2" type="ORF">E5S66_11255</name>
</gene>
<reference evidence="2 3" key="1">
    <citation type="submission" date="2019-04" db="EMBL/GenBank/DDBJ databases">
        <authorList>
            <person name="Grouzdev D.S."/>
            <person name="Nazina T.N."/>
        </authorList>
    </citation>
    <scope>NUCLEOTIDE SEQUENCE [LARGE SCALE GENOMIC DNA]</scope>
    <source>
        <strain evidence="2 3">SHC 3-19</strain>
    </source>
</reference>
<sequence length="696" mass="75547">MPVPVEARFWILRALGLWRRGWASLRTRGPAATWRRLALQFRRAPASARALYLPPAAPFAPFTLPTAETPRASIVIPVYGAFAHTLACLRAIAAHPPLAPFEVIVVDDASPDDSLEKLRAIGGLRVHARPANGGFIAACNDGAALARGEYLVFLNNDTVPQQGWLDALLATFGTVADAGLVGARLVYPDGRLQEAGGVVFADGSGWNYGRFDDPNGCRYGYLRDADYLSGAAIAIPRALFQRLGGFDTRYAPAYYEDTDLAFAVRAAGLRTLYQPAATVVHDEGTTSGTDLSAGPKAAQLRNQKVFADKWREALQRQLPPGTEPTPALLHRGRRQVLLIDALTPQPDRDSGSLRLVELMRLLIEEGAHVVFLPAGGKPDGDYTRALQALGVECWHAPEAARLPAWLREHGPRFHAAMVSRHYIAREFFPLLRRYAPQARLLFDTVDLHYLRERRDAELAGDAAALRAAGRTRTLELALIREADASFVVSAVERALLAQDAPGARVEILSNLHRPAPPGPGFASRRDLLFVGGFRHPPNADAVRWFVEAVFPRLRAARPDIAFHCIGGDVPEAIARLGSAAGVHVHGHVPDLQPWLDGCRISVAPLRFGAGVKGKVNQAMAHGLPVVATGCAVEGMHLREGDDVLVADEAEAFAQALLRLYDDEALWMRLAANGRANVARHFSADAARAVVRSLFLD</sequence>
<dbReference type="Gene3D" id="3.90.550.10">
    <property type="entry name" value="Spore Coat Polysaccharide Biosynthesis Protein SpsA, Chain A"/>
    <property type="match status" value="1"/>
</dbReference>
<dbReference type="STRING" id="1123377.GCA_000423885_00478"/>
<keyword evidence="3" id="KW-1185">Reference proteome</keyword>
<dbReference type="PANTHER" id="PTHR43179:SF7">
    <property type="entry name" value="RHAMNOSYLTRANSFERASE WBBL"/>
    <property type="match status" value="1"/>
</dbReference>
<dbReference type="InterPro" id="IPR029044">
    <property type="entry name" value="Nucleotide-diphossugar_trans"/>
</dbReference>
<dbReference type="PANTHER" id="PTHR43179">
    <property type="entry name" value="RHAMNOSYLTRANSFERASE WBBL"/>
    <property type="match status" value="1"/>
</dbReference>
<dbReference type="AlphaFoldDB" id="A0A5R9PC24"/>
<protein>
    <submittedName>
        <fullName evidence="2">Glycosyltransferase</fullName>
    </submittedName>
</protein>